<dbReference type="Proteomes" id="UP000001662">
    <property type="component" value="Chromosome"/>
</dbReference>
<keyword evidence="1" id="KW-0547">Nucleotide-binding</keyword>
<dbReference type="CDD" id="cd19067">
    <property type="entry name" value="PfuEndoQ-like"/>
    <property type="match status" value="1"/>
</dbReference>
<organism evidence="1 2">
    <name type="scientific">Lacrimispora saccharolytica (strain ATCC 35040 / DSM 2544 / NRCC 2533 / WM1)</name>
    <name type="common">Clostridium saccharolyticum</name>
    <dbReference type="NCBI Taxonomy" id="610130"/>
    <lineage>
        <taxon>Bacteria</taxon>
        <taxon>Bacillati</taxon>
        <taxon>Bacillota</taxon>
        <taxon>Clostridia</taxon>
        <taxon>Lachnospirales</taxon>
        <taxon>Lachnospiraceae</taxon>
        <taxon>Lacrimispora</taxon>
    </lineage>
</organism>
<evidence type="ECO:0000313" key="1">
    <source>
        <dbReference type="EMBL" id="ADL03675.1"/>
    </source>
</evidence>
<dbReference type="EMBL" id="CP002109">
    <property type="protein sequence ID" value="ADL03675.1"/>
    <property type="molecule type" value="Genomic_DNA"/>
</dbReference>
<keyword evidence="1" id="KW-0347">Helicase</keyword>
<keyword evidence="2" id="KW-1185">Reference proteome</keyword>
<dbReference type="SUPFAM" id="SSF89550">
    <property type="entry name" value="PHP domain-like"/>
    <property type="match status" value="1"/>
</dbReference>
<dbReference type="GO" id="GO:0004386">
    <property type="term" value="F:helicase activity"/>
    <property type="evidence" value="ECO:0007669"/>
    <property type="project" value="UniProtKB-KW"/>
</dbReference>
<dbReference type="InterPro" id="IPR016195">
    <property type="entry name" value="Pol/histidinol_Pase-like"/>
</dbReference>
<accession>D9R7E6</accession>
<protein>
    <submittedName>
        <fullName evidence="1">UvrD/REP helicase</fullName>
    </submittedName>
</protein>
<dbReference type="Gene3D" id="3.20.20.140">
    <property type="entry name" value="Metal-dependent hydrolases"/>
    <property type="match status" value="1"/>
</dbReference>
<reference evidence="1" key="1">
    <citation type="submission" date="2010-07" db="EMBL/GenBank/DDBJ databases">
        <title>Complete sequence of Clostridium saccharolyticum WM1.</title>
        <authorList>
            <consortium name="US DOE Joint Genome Institute"/>
            <person name="Lucas S."/>
            <person name="Copeland A."/>
            <person name="Lapidus A."/>
            <person name="Cheng J.-F."/>
            <person name="Bruce D."/>
            <person name="Goodwin L."/>
            <person name="Pitluck S."/>
            <person name="Chertkov O."/>
            <person name="Detter J.C."/>
            <person name="Han C."/>
            <person name="Tapia R."/>
            <person name="Land M."/>
            <person name="Hauser L."/>
            <person name="Chang Y.-J."/>
            <person name="Jeffries C."/>
            <person name="Kyrpides N."/>
            <person name="Ivanova N."/>
            <person name="Mikhailova N."/>
            <person name="Mouttaki H."/>
            <person name="Lin L."/>
            <person name="Zhou J."/>
            <person name="Hemme C.L."/>
            <person name="Woyke T."/>
        </authorList>
    </citation>
    <scope>NUCLEOTIDE SEQUENCE [LARGE SCALE GENOMIC DNA]</scope>
    <source>
        <strain evidence="1">WM1</strain>
    </source>
</reference>
<sequence length="425" mass="47742">MYIADLHIHSLYSRATSKNCSLEYLDLWARRKGIGILGTGDFTHPAWREELGEKLVPAEDGLYLLKEEYRVNKEEGSELEIPRFVVSGEISTIYKKNGKVRKVHSVILLPGLSQAELLSKRLETIGNLHSDGRPILGLDCRDLMEIMLEVCPRAIYIPAHIWTPHFSLFGAFSGFDSMEECFEDLTPYVHALETGLSSDPPMIWRLSALDRFHLVSNSDAHSPSKLGREANFMNIELSYDGLWNAIQMGEGLEGTVEFFPEEGKYHYDGHRKCNLCLSPAEAKQYSGKCPVCGRKLTTGVSHRIGQLADRPPGFVLPEGRPFENLVPLSEVIAASTGYTAASKKVQNQYEAMIRALGPEFRILREVPLEDISHAFDHMISEGIRRLREGRVTCSPGYDGEYGTIRLFEPGEVVKRGKGERIITKE</sequence>
<dbReference type="STRING" id="610130.Closa_1059"/>
<keyword evidence="1" id="KW-0067">ATP-binding</keyword>
<name>D9R7E6_LACSW</name>
<dbReference type="KEGG" id="csh:Closa_1059"/>
<dbReference type="PANTHER" id="PTHR40084">
    <property type="entry name" value="PHOSPHOHYDROLASE, PHP FAMILY"/>
    <property type="match status" value="1"/>
</dbReference>
<dbReference type="HOGENOM" id="CLU_060249_0_0_9"/>
<dbReference type="PaxDb" id="610130-Closa_1059"/>
<evidence type="ECO:0000313" key="2">
    <source>
        <dbReference type="Proteomes" id="UP000001662"/>
    </source>
</evidence>
<keyword evidence="1" id="KW-0378">Hydrolase</keyword>
<dbReference type="eggNOG" id="COG1379">
    <property type="taxonomic scope" value="Bacteria"/>
</dbReference>
<dbReference type="AlphaFoldDB" id="D9R7E6"/>
<proteinExistence type="predicted"/>
<gene>
    <name evidence="1" type="ordered locus">Closa_1059</name>
</gene>
<dbReference type="PANTHER" id="PTHR40084:SF1">
    <property type="entry name" value="PHOSPHOTRANSFERASE"/>
    <property type="match status" value="1"/>
</dbReference>